<keyword evidence="2" id="KW-1133">Transmembrane helix</keyword>
<accession>A0A8J2J4Y0</accession>
<feature type="transmembrane region" description="Helical" evidence="2">
    <location>
        <begin position="235"/>
        <end position="257"/>
    </location>
</feature>
<protein>
    <submittedName>
        <fullName evidence="3">Uncharacterized protein</fullName>
    </submittedName>
</protein>
<gene>
    <name evidence="3" type="ORF">AFUS01_LOCUS471</name>
</gene>
<feature type="region of interest" description="Disordered" evidence="1">
    <location>
        <begin position="264"/>
        <end position="312"/>
    </location>
</feature>
<sequence length="312" mass="34398">MPETPIQSPSAAQRLQGSSIDEPQMTEQIGLLQNPSSPVLTTTKQQRMLRNISSLAVMVKRAELSPCFEVYNDDEELLLKGKITGKKSHGNQKEVLVFTSENENFLKLEFEEDEASQDIKSFSIMVPEQNTVLASVDFDRKATTTSIRDLCDNQNYTVKYDSNEISIKSQEGRDLAKIMVKTEVTTNMGGFKPTSKSPIFALTFEPGIRPEQKVIFVGYTIAIGVFFSKETRTTLYGGIVFILLILVVCVGIFIYFTNNMQNPNGTKDPYAPKDTLDSAGKPVGNLTSHTTPGNTSTTTTNTSLPNPLTGNT</sequence>
<keyword evidence="2" id="KW-0812">Transmembrane</keyword>
<reference evidence="3" key="1">
    <citation type="submission" date="2021-06" db="EMBL/GenBank/DDBJ databases">
        <authorList>
            <person name="Hodson N. C."/>
            <person name="Mongue J. A."/>
            <person name="Jaron S. K."/>
        </authorList>
    </citation>
    <scope>NUCLEOTIDE SEQUENCE</scope>
</reference>
<dbReference type="EMBL" id="CAJVCH010002182">
    <property type="protein sequence ID" value="CAG7643167.1"/>
    <property type="molecule type" value="Genomic_DNA"/>
</dbReference>
<keyword evidence="2" id="KW-0472">Membrane</keyword>
<evidence type="ECO:0000313" key="3">
    <source>
        <dbReference type="EMBL" id="CAG7643167.1"/>
    </source>
</evidence>
<organism evidence="3 4">
    <name type="scientific">Allacma fusca</name>
    <dbReference type="NCBI Taxonomy" id="39272"/>
    <lineage>
        <taxon>Eukaryota</taxon>
        <taxon>Metazoa</taxon>
        <taxon>Ecdysozoa</taxon>
        <taxon>Arthropoda</taxon>
        <taxon>Hexapoda</taxon>
        <taxon>Collembola</taxon>
        <taxon>Symphypleona</taxon>
        <taxon>Sminthuridae</taxon>
        <taxon>Allacma</taxon>
    </lineage>
</organism>
<evidence type="ECO:0000256" key="2">
    <source>
        <dbReference type="SAM" id="Phobius"/>
    </source>
</evidence>
<keyword evidence="4" id="KW-1185">Reference proteome</keyword>
<dbReference type="Proteomes" id="UP000708208">
    <property type="component" value="Unassembled WGS sequence"/>
</dbReference>
<evidence type="ECO:0000313" key="4">
    <source>
        <dbReference type="Proteomes" id="UP000708208"/>
    </source>
</evidence>
<comment type="caution">
    <text evidence="3">The sequence shown here is derived from an EMBL/GenBank/DDBJ whole genome shotgun (WGS) entry which is preliminary data.</text>
</comment>
<proteinExistence type="predicted"/>
<name>A0A8J2J4Y0_9HEXA</name>
<evidence type="ECO:0000256" key="1">
    <source>
        <dbReference type="SAM" id="MobiDB-lite"/>
    </source>
</evidence>
<feature type="compositionally biased region" description="Low complexity" evidence="1">
    <location>
        <begin position="286"/>
        <end position="312"/>
    </location>
</feature>
<dbReference type="AlphaFoldDB" id="A0A8J2J4Y0"/>